<dbReference type="EMBL" id="LFOE01000027">
    <property type="protein sequence ID" value="OBY30645.1"/>
    <property type="molecule type" value="Genomic_DNA"/>
</dbReference>
<keyword evidence="2" id="KW-1185">Reference proteome</keyword>
<dbReference type="AlphaFoldDB" id="A0A1B8SD38"/>
<evidence type="ECO:0000313" key="2">
    <source>
        <dbReference type="Proteomes" id="UP000092668"/>
    </source>
</evidence>
<evidence type="ECO:0000313" key="1">
    <source>
        <dbReference type="EMBL" id="OBY30645.1"/>
    </source>
</evidence>
<name>A0A1B8SD38_9MYCO</name>
<reference evidence="1 2" key="1">
    <citation type="submission" date="2015-06" db="EMBL/GenBank/DDBJ databases">
        <title>Genome sequence of Mycobacterium kumamotonense strain Roo.</title>
        <authorList>
            <person name="Greninger A.L."/>
            <person name="Cunningham G."/>
            <person name="Miller S."/>
        </authorList>
    </citation>
    <scope>NUCLEOTIDE SEQUENCE [LARGE SCALE GENOMIC DNA]</scope>
    <source>
        <strain evidence="1 2">Roo</strain>
    </source>
</reference>
<proteinExistence type="predicted"/>
<dbReference type="Proteomes" id="UP000092668">
    <property type="component" value="Unassembled WGS sequence"/>
</dbReference>
<organism evidence="1 2">
    <name type="scientific">Mycolicibacter kumamotonensis</name>
    <dbReference type="NCBI Taxonomy" id="354243"/>
    <lineage>
        <taxon>Bacteria</taxon>
        <taxon>Bacillati</taxon>
        <taxon>Actinomycetota</taxon>
        <taxon>Actinomycetes</taxon>
        <taxon>Mycobacteriales</taxon>
        <taxon>Mycobacteriaceae</taxon>
        <taxon>Mycolicibacter</taxon>
    </lineage>
</organism>
<comment type="caution">
    <text evidence="1">The sequence shown here is derived from an EMBL/GenBank/DDBJ whole genome shotgun (WGS) entry which is preliminary data.</text>
</comment>
<gene>
    <name evidence="1" type="ORF">ACT18_16280</name>
</gene>
<accession>A0A1B8SD38</accession>
<sequence length="99" mass="11308">MRRWQGRDRFYKQVQLAALDDPSASIEAIDVADDLTTLGEPLTQMVKVWRGIRSVENTFGVGQNQLETLVGQTFEVDQFFSTTVDRRVAEGSRPWGWCK</sequence>
<protein>
    <submittedName>
        <fullName evidence="1">Uncharacterized protein</fullName>
    </submittedName>
</protein>